<evidence type="ECO:0000313" key="3">
    <source>
        <dbReference type="Proteomes" id="UP001054945"/>
    </source>
</evidence>
<comment type="caution">
    <text evidence="2">The sequence shown here is derived from an EMBL/GenBank/DDBJ whole genome shotgun (WGS) entry which is preliminary data.</text>
</comment>
<evidence type="ECO:0000256" key="1">
    <source>
        <dbReference type="SAM" id="MobiDB-lite"/>
    </source>
</evidence>
<feature type="region of interest" description="Disordered" evidence="1">
    <location>
        <begin position="166"/>
        <end position="208"/>
    </location>
</feature>
<sequence length="215" mass="24829">MRVERTYPHSGTKNVFKVDLRCQHNTRPRSDKVREKNRVRILIVLLRWELLLNELSKDPHLPDYPTVIQMDFGHNHAILTPEILKHRSVLPDVKEKILTLFKLGHNPATALDMHKYDLLLEHGENFENICHDRALLPDHQFCYRLFYKIVRKQNGDIDNCSSLSLDKKSPAPLSSCENSSTLNMNPNDSLQGNQDSSAIDKPSRKSESLKVLLLM</sequence>
<organism evidence="2 3">
    <name type="scientific">Caerostris extrusa</name>
    <name type="common">Bark spider</name>
    <name type="synonym">Caerostris bankana</name>
    <dbReference type="NCBI Taxonomy" id="172846"/>
    <lineage>
        <taxon>Eukaryota</taxon>
        <taxon>Metazoa</taxon>
        <taxon>Ecdysozoa</taxon>
        <taxon>Arthropoda</taxon>
        <taxon>Chelicerata</taxon>
        <taxon>Arachnida</taxon>
        <taxon>Araneae</taxon>
        <taxon>Araneomorphae</taxon>
        <taxon>Entelegynae</taxon>
        <taxon>Araneoidea</taxon>
        <taxon>Araneidae</taxon>
        <taxon>Caerostris</taxon>
    </lineage>
</organism>
<keyword evidence="3" id="KW-1185">Reference proteome</keyword>
<accession>A0AAV4PMU3</accession>
<evidence type="ECO:0000313" key="2">
    <source>
        <dbReference type="EMBL" id="GIX96522.1"/>
    </source>
</evidence>
<protein>
    <submittedName>
        <fullName evidence="2">SWIM-type domain-containing protein</fullName>
    </submittedName>
</protein>
<name>A0AAV4PMU3_CAEEX</name>
<feature type="compositionally biased region" description="Polar residues" evidence="1">
    <location>
        <begin position="175"/>
        <end position="197"/>
    </location>
</feature>
<dbReference type="AlphaFoldDB" id="A0AAV4PMU3"/>
<gene>
    <name evidence="2" type="primary">AVEN_171519_1</name>
    <name evidence="2" type="ORF">CEXT_505101</name>
</gene>
<dbReference type="PANTHER" id="PTHR35385">
    <property type="entry name" value="PROTEIN B, PUTATIVE-RELATED-RELATED"/>
    <property type="match status" value="1"/>
</dbReference>
<dbReference type="Proteomes" id="UP001054945">
    <property type="component" value="Unassembled WGS sequence"/>
</dbReference>
<dbReference type="EMBL" id="BPLR01004657">
    <property type="protein sequence ID" value="GIX96522.1"/>
    <property type="molecule type" value="Genomic_DNA"/>
</dbReference>
<dbReference type="PANTHER" id="PTHR35385:SF2">
    <property type="entry name" value="PROTEIN B, PUTATIVE-RELATED"/>
    <property type="match status" value="1"/>
</dbReference>
<proteinExistence type="predicted"/>
<reference evidence="2 3" key="1">
    <citation type="submission" date="2021-06" db="EMBL/GenBank/DDBJ databases">
        <title>Caerostris extrusa draft genome.</title>
        <authorList>
            <person name="Kono N."/>
            <person name="Arakawa K."/>
        </authorList>
    </citation>
    <scope>NUCLEOTIDE SEQUENCE [LARGE SCALE GENOMIC DNA]</scope>
</reference>